<evidence type="ECO:0000259" key="14">
    <source>
        <dbReference type="PROSITE" id="PS51749"/>
    </source>
</evidence>
<dbReference type="OrthoDB" id="9777169at2"/>
<evidence type="ECO:0000256" key="3">
    <source>
        <dbReference type="ARBA" id="ARBA00022723"/>
    </source>
</evidence>
<name>A0A238UDY4_9FLAO</name>
<comment type="similarity">
    <text evidence="12">Belongs to the CRISPR-associated Cas9 family.</text>
</comment>
<evidence type="ECO:0000313" key="15">
    <source>
        <dbReference type="EMBL" id="SNR16694.1"/>
    </source>
</evidence>
<dbReference type="Gene3D" id="3.30.420.10">
    <property type="entry name" value="Ribonuclease H-like superfamily/Ribonuclease H"/>
    <property type="match status" value="2"/>
</dbReference>
<keyword evidence="9 12" id="KW-0238">DNA-binding</keyword>
<evidence type="ECO:0000256" key="12">
    <source>
        <dbReference type="HAMAP-Rule" id="MF_01480"/>
    </source>
</evidence>
<dbReference type="Pfam" id="PF18541">
    <property type="entry name" value="RuvC_III"/>
    <property type="match status" value="1"/>
</dbReference>
<keyword evidence="8 12" id="KW-0051">Antiviral defense</keyword>
<keyword evidence="16" id="KW-1185">Reference proteome</keyword>
<dbReference type="InterPro" id="IPR033114">
    <property type="entry name" value="HNH_CAS9"/>
</dbReference>
<dbReference type="HAMAP" id="MF_01480">
    <property type="entry name" value="Cas9"/>
    <property type="match status" value="1"/>
</dbReference>
<comment type="cofactor">
    <cofactor evidence="1 12">
        <name>Mg(2+)</name>
        <dbReference type="ChEBI" id="CHEBI:18420"/>
    </cofactor>
</comment>
<feature type="active site" description="Proton acceptor for HNH nuclease domain" evidence="12">
    <location>
        <position position="680"/>
    </location>
</feature>
<comment type="domain">
    <text evidence="12">Has 2 endonuclease domains. The discontinuous RuvC-like domain cleaves the target DNA noncomplementary to crRNA while the HNH nuclease domain cleaves the target DNA complementary to crRNA.</text>
</comment>
<evidence type="ECO:0000256" key="1">
    <source>
        <dbReference type="ARBA" id="ARBA00001946"/>
    </source>
</evidence>
<sequence length="1295" mass="151283">MKKTKITLGIDLGVSSCGLAIVEEKEGKKEIKKLAVRVVPEDPNFHGKYYSGLRASKHQERTEKRGSRRNNQRFKQRRDKLVKILKKNEMYPDNKLINLEAYKLYELRAKAVTEKISLQELGRVLLLLNQRRGFLSNRKSNTSDENSTDYKERIKLLEKNLLGKTIGQGLFNELKKEQNVQQVLLRERTYFRHLYLEEFDRIWDKQAVFYNKTLTGSSQSAENKNTLYHEIRNKIIFYQRPLKSQKSLVSSCELETNFIKLNLNNGTLVKELRFLSRKNASITLYSHEYSKIKLNNDVITIFFKKYSNEDIITKKDLLNTLALDEHKDYYIKISHKATVKSSPYFEVFRIWQRLNDLSWKDYDGIEHKPTQEQKEALFNALFYNQSNVKNYKGVNSKYKLTISEIKKVLGYGIRDKIYFNYSELEASRTYKLIKDKLEEAGINESEQYLSFDLNKNDEKGGLLELWHITYSLSTNKEISSTLQKRFNFTKKQSDFIAEHVNYLSDYGSLSTKAIRKLLPFMQQGANFYDAKVDAKYISDKKIAIREIVSKKLKPIVKNSLRNPVVEQILNQMVNMVNQAIETYDLLNKDKYEDFEIRVELARELRNSAKTRSKITSANKNNKKDNNKIRAILQNEYQFKIVNGRDVKRYKLWEQTNKECLYCGKNITCKEFMEGTAEMEHILPKSRSFNNSMSNYILAHKACNSGSKGKNQMTAYDFMESKGAEELNRFITTVNMLYDNGSNKAKISKAKFENLLTRGEDIPDDFVDRMKKDSQYISKEAVKHLKTICLNTNTTTGQVTDFLRDKWGLKEVLQDVNFDKYEHLGQVETKTIKRKGGEKEIKVITDWSKRDDHRHHAIDALICALTDQKIIYKLNNLNKLYQYNRDALSTKEVAEIEAYLSEELEGNTLNLKSFSDLTKQYFSKPIPNLRKEVGRHLGSILISFKKDNNKVLTKSKNKIKNAKVQETWVPRKRLHEDTILGVKNLGRIIPVSKIYNCELIVDETIKKEAYKRLSLFDNNYYLAFSKKSLKEIPFKIKDIKLEEVEVKTLTKRVFLNDKFTTAQLEKIIDPRIKSIVKNRVEENEGKIKGAFKDVLYSNREKKIQIKKVLITEESKVEKIRKGYAKPGGNHHALIFINNEGEYTNKVISFYDAVQIGLLNIRETGKPTPIIKRKDNDFYGQFVFSMQINDLFVFDLKHTTNPQEVNELNFLDLKNRPLISEKLFRVQKMTKKSDGRFEVTYRHHLETSIERKAKDGKKVDMKKLKGLVWREEASSKHLGKITKIKINHLGDIIRIGE</sequence>
<dbReference type="GO" id="GO:0016787">
    <property type="term" value="F:hydrolase activity"/>
    <property type="evidence" value="ECO:0007669"/>
    <property type="project" value="UniProtKB-KW"/>
</dbReference>
<dbReference type="InterPro" id="IPR003615">
    <property type="entry name" value="HNH_nuc"/>
</dbReference>
<dbReference type="InterPro" id="IPR036397">
    <property type="entry name" value="RNaseH_sf"/>
</dbReference>
<keyword evidence="7 12" id="KW-0694">RNA-binding</keyword>
<feature type="domain" description="HNH Cas9-type" evidence="14">
    <location>
        <begin position="607"/>
        <end position="770"/>
    </location>
</feature>
<proteinExistence type="inferred from homology"/>
<dbReference type="RefSeq" id="WP_095073413.1">
    <property type="nucleotide sequence ID" value="NZ_LT899436.1"/>
</dbReference>
<comment type="function">
    <text evidence="12">CRISPR (clustered regularly interspaced short palindromic repeat) is an adaptive immune system that provides protection against mobile genetic elements (viruses, transposable elements and conjugative plasmids). CRISPR clusters contain spacers, sequences complementary to antecedent mobile elements, and target invading nucleic acids. CRISPR clusters are transcribed and processed into CRISPR RNA (crRNA). In type II CRISPR systems correct processing of pre-crRNA requires a trans-encoded small RNA (tracrRNA), endogenous ribonuclease 3 (rnc) and this protein. The tracrRNA serves as a guide for ribonuclease 3-aided processing of pre-crRNA. Subsequently Cas9/crRNA/tracrRNA endonucleolytically cleaves linear or circular dsDNA target complementary to the spacer; Cas9 is inactive in the absence of the 2 guide RNAs (gRNA). Cas9 recognizes the protospacer adjacent motif (PAM) in the CRISPR repeat sequences to help distinguish self versus nonself, as targets within the bacterial CRISPR locus do not have PAMs. PAM recognition is also required for catalytic activity.</text>
</comment>
<dbReference type="Pfam" id="PF13395">
    <property type="entry name" value="HNH_4"/>
    <property type="match status" value="1"/>
</dbReference>
<dbReference type="GO" id="GO:0003677">
    <property type="term" value="F:DNA binding"/>
    <property type="evidence" value="ECO:0007669"/>
    <property type="project" value="UniProtKB-UniRule"/>
</dbReference>
<organism evidence="15 16">
    <name type="scientific">Tenacibaculum jejuense</name>
    <dbReference type="NCBI Taxonomy" id="584609"/>
    <lineage>
        <taxon>Bacteria</taxon>
        <taxon>Pseudomonadati</taxon>
        <taxon>Bacteroidota</taxon>
        <taxon>Flavobacteriia</taxon>
        <taxon>Flavobacteriales</taxon>
        <taxon>Flavobacteriaceae</taxon>
        <taxon>Tenacibaculum</taxon>
    </lineage>
</organism>
<evidence type="ECO:0000256" key="5">
    <source>
        <dbReference type="ARBA" id="ARBA00022801"/>
    </source>
</evidence>
<feature type="binding site" evidence="12">
    <location>
        <position position="11"/>
    </location>
    <ligand>
        <name>Mg(2+)</name>
        <dbReference type="ChEBI" id="CHEBI:18420"/>
        <label>1</label>
    </ligand>
</feature>
<evidence type="ECO:0000256" key="6">
    <source>
        <dbReference type="ARBA" id="ARBA00022842"/>
    </source>
</evidence>
<comment type="subunit">
    <text evidence="11 12">Monomer. Binds crRNA and tracrRNA.</text>
</comment>
<reference evidence="15 16" key="1">
    <citation type="submission" date="2017-07" db="EMBL/GenBank/DDBJ databases">
        <authorList>
            <person name="Sun Z.S."/>
            <person name="Albrecht U."/>
            <person name="Echele G."/>
            <person name="Lee C.C."/>
        </authorList>
    </citation>
    <scope>NUCLEOTIDE SEQUENCE [LARGE SCALE GENOMIC DNA]</scope>
    <source>
        <strain evidence="16">type strain: KCTC 22618</strain>
    </source>
</reference>
<dbReference type="EMBL" id="LT899436">
    <property type="protein sequence ID" value="SNR16694.1"/>
    <property type="molecule type" value="Genomic_DNA"/>
</dbReference>
<dbReference type="InterPro" id="IPR041383">
    <property type="entry name" value="RuvC_III"/>
</dbReference>
<feature type="binding site" evidence="12">
    <location>
        <position position="603"/>
    </location>
    <ligand>
        <name>Mg(2+)</name>
        <dbReference type="ChEBI" id="CHEBI:18420"/>
        <label>2</label>
    </ligand>
</feature>
<keyword evidence="10" id="KW-0464">Manganese</keyword>
<dbReference type="GO" id="GO:0003723">
    <property type="term" value="F:RNA binding"/>
    <property type="evidence" value="ECO:0007669"/>
    <property type="project" value="UniProtKB-UniRule"/>
</dbReference>
<feature type="binding site" evidence="12">
    <location>
        <position position="11"/>
    </location>
    <ligand>
        <name>Mg(2+)</name>
        <dbReference type="ChEBI" id="CHEBI:18420"/>
        <label>2</label>
    </ligand>
</feature>
<dbReference type="EC" id="3.1.-.-" evidence="12"/>
<evidence type="ECO:0000256" key="4">
    <source>
        <dbReference type="ARBA" id="ARBA00022759"/>
    </source>
</evidence>
<keyword evidence="6 12" id="KW-0460">Magnesium</keyword>
<evidence type="ECO:0000313" key="16">
    <source>
        <dbReference type="Proteomes" id="UP000215214"/>
    </source>
</evidence>
<dbReference type="Gene3D" id="1.10.30.50">
    <property type="match status" value="1"/>
</dbReference>
<evidence type="ECO:0000256" key="10">
    <source>
        <dbReference type="ARBA" id="ARBA00023211"/>
    </source>
</evidence>
<feature type="binding site" evidence="12">
    <location>
        <position position="855"/>
    </location>
    <ligand>
        <name>Mg(2+)</name>
        <dbReference type="ChEBI" id="CHEBI:18420"/>
        <label>2</label>
    </ligand>
</feature>
<evidence type="ECO:0000256" key="7">
    <source>
        <dbReference type="ARBA" id="ARBA00022884"/>
    </source>
</evidence>
<dbReference type="PROSITE" id="PS51749">
    <property type="entry name" value="HNH_CAS9"/>
    <property type="match status" value="1"/>
</dbReference>
<dbReference type="Proteomes" id="UP000215214">
    <property type="component" value="Chromosome TJEJU"/>
</dbReference>
<feature type="region of interest" description="Disordered" evidence="13">
    <location>
        <begin position="53"/>
        <end position="74"/>
    </location>
</feature>
<dbReference type="GO" id="GO:0051607">
    <property type="term" value="P:defense response to virus"/>
    <property type="evidence" value="ECO:0007669"/>
    <property type="project" value="UniProtKB-UniRule"/>
</dbReference>
<feature type="binding site" evidence="12">
    <location>
        <position position="599"/>
    </location>
    <ligand>
        <name>Mg(2+)</name>
        <dbReference type="ChEBI" id="CHEBI:18420"/>
        <label>1</label>
    </ligand>
</feature>
<evidence type="ECO:0000256" key="9">
    <source>
        <dbReference type="ARBA" id="ARBA00023125"/>
    </source>
</evidence>
<gene>
    <name evidence="12 15" type="primary">cas9</name>
    <name evidence="15" type="ORF">TJEJU_3031</name>
</gene>
<dbReference type="GO" id="GO:0046872">
    <property type="term" value="F:metal ion binding"/>
    <property type="evidence" value="ECO:0007669"/>
    <property type="project" value="UniProtKB-UniRule"/>
</dbReference>
<dbReference type="GO" id="GO:0043571">
    <property type="term" value="P:maintenance of CRISPR repeat elements"/>
    <property type="evidence" value="ECO:0007669"/>
    <property type="project" value="UniProtKB-UniRule"/>
</dbReference>
<evidence type="ECO:0000256" key="13">
    <source>
        <dbReference type="SAM" id="MobiDB-lite"/>
    </source>
</evidence>
<dbReference type="GO" id="GO:0004519">
    <property type="term" value="F:endonuclease activity"/>
    <property type="evidence" value="ECO:0007669"/>
    <property type="project" value="UniProtKB-UniRule"/>
</dbReference>
<keyword evidence="2 12" id="KW-0540">Nuclease</keyword>
<dbReference type="NCBIfam" id="TIGR01865">
    <property type="entry name" value="cas_Csn1"/>
    <property type="match status" value="1"/>
</dbReference>
<evidence type="ECO:0000256" key="11">
    <source>
        <dbReference type="ARBA" id="ARBA00046380"/>
    </source>
</evidence>
<evidence type="ECO:0000256" key="2">
    <source>
        <dbReference type="ARBA" id="ARBA00022722"/>
    </source>
</evidence>
<keyword evidence="4 12" id="KW-0255">Endonuclease</keyword>
<feature type="binding site" evidence="12">
    <location>
        <position position="603"/>
    </location>
    <ligand>
        <name>Mg(2+)</name>
        <dbReference type="ChEBI" id="CHEBI:18420"/>
        <label>1</label>
    </ligand>
</feature>
<accession>A0A238UDY4</accession>
<keyword evidence="3 12" id="KW-0479">Metal-binding</keyword>
<dbReference type="KEGG" id="tje:TJEJU_3031"/>
<dbReference type="InterPro" id="IPR028629">
    <property type="entry name" value="Cas9"/>
</dbReference>
<protein>
    <recommendedName>
        <fullName evidence="12">CRISPR-associated endonuclease Cas9</fullName>
        <ecNumber evidence="12">3.1.-.-</ecNumber>
    </recommendedName>
</protein>
<feature type="active site" description="For RuvC-like nuclease domain" evidence="12">
    <location>
        <position position="11"/>
    </location>
</feature>
<keyword evidence="5 12" id="KW-0378">Hydrolase</keyword>
<evidence type="ECO:0000256" key="8">
    <source>
        <dbReference type="ARBA" id="ARBA00023118"/>
    </source>
</evidence>